<evidence type="ECO:0000259" key="9">
    <source>
        <dbReference type="Pfam" id="PF10411"/>
    </source>
</evidence>
<evidence type="ECO:0000256" key="1">
    <source>
        <dbReference type="ARBA" id="ARBA00004418"/>
    </source>
</evidence>
<dbReference type="PANTHER" id="PTHR35272:SF3">
    <property type="entry name" value="THIOL:DISULFIDE INTERCHANGE PROTEIN DSBC"/>
    <property type="match status" value="1"/>
</dbReference>
<dbReference type="EMBL" id="NEVP01000001">
    <property type="protein sequence ID" value="OZI55275.1"/>
    <property type="molecule type" value="Genomic_DNA"/>
</dbReference>
<evidence type="ECO:0000256" key="4">
    <source>
        <dbReference type="ARBA" id="ARBA00022764"/>
    </source>
</evidence>
<dbReference type="OrthoDB" id="12976at2"/>
<evidence type="ECO:0000313" key="11">
    <source>
        <dbReference type="EMBL" id="OZI55275.1"/>
    </source>
</evidence>
<dbReference type="InterPro" id="IPR018950">
    <property type="entry name" value="DiS-bond_isomerase_DsbC/G_N"/>
</dbReference>
<dbReference type="InterPro" id="IPR033954">
    <property type="entry name" value="DiS-bond_Isoase_DsbC/G"/>
</dbReference>
<dbReference type="InterPro" id="IPR009094">
    <property type="entry name" value="DiS-bond_isomerase_DsbC/G_N_sf"/>
</dbReference>
<dbReference type="InterPro" id="IPR036249">
    <property type="entry name" value="Thioredoxin-like_sf"/>
</dbReference>
<evidence type="ECO:0000256" key="8">
    <source>
        <dbReference type="SAM" id="MobiDB-lite"/>
    </source>
</evidence>
<name>A0A261U0W1_9BORD</name>
<feature type="signal peptide" evidence="7">
    <location>
        <begin position="1"/>
        <end position="22"/>
    </location>
</feature>
<dbReference type="InterPro" id="IPR051470">
    <property type="entry name" value="Thiol:disulfide_interchange"/>
</dbReference>
<evidence type="ECO:0000256" key="2">
    <source>
        <dbReference type="ARBA" id="ARBA00009813"/>
    </source>
</evidence>
<evidence type="ECO:0000259" key="10">
    <source>
        <dbReference type="Pfam" id="PF13098"/>
    </source>
</evidence>
<dbReference type="InterPro" id="IPR017937">
    <property type="entry name" value="Thioredoxin_CS"/>
</dbReference>
<keyword evidence="5" id="KW-1015">Disulfide bond</keyword>
<evidence type="ECO:0000256" key="3">
    <source>
        <dbReference type="ARBA" id="ARBA00022729"/>
    </source>
</evidence>
<feature type="domain" description="Disulphide bond isomerase DsbC/G N-terminal" evidence="9">
    <location>
        <begin position="68"/>
        <end position="131"/>
    </location>
</feature>
<dbReference type="Gene3D" id="3.40.30.10">
    <property type="entry name" value="Glutaredoxin"/>
    <property type="match status" value="1"/>
</dbReference>
<keyword evidence="4 7" id="KW-0574">Periplasm</keyword>
<dbReference type="SUPFAM" id="SSF52833">
    <property type="entry name" value="Thioredoxin-like"/>
    <property type="match status" value="1"/>
</dbReference>
<feature type="chain" id="PRO_5011830599" description="Thiol:disulfide interchange protein" evidence="7">
    <location>
        <begin position="23"/>
        <end position="276"/>
    </location>
</feature>
<proteinExistence type="inferred from homology"/>
<gene>
    <name evidence="11" type="ORF">CAL25_02365</name>
</gene>
<dbReference type="PROSITE" id="PS51257">
    <property type="entry name" value="PROKAR_LIPOPROTEIN"/>
    <property type="match status" value="1"/>
</dbReference>
<dbReference type="Pfam" id="PF13098">
    <property type="entry name" value="Thioredoxin_2"/>
    <property type="match status" value="1"/>
</dbReference>
<feature type="domain" description="Thioredoxin-like fold" evidence="10">
    <location>
        <begin position="155"/>
        <end position="275"/>
    </location>
</feature>
<evidence type="ECO:0000256" key="6">
    <source>
        <dbReference type="ARBA" id="ARBA00023284"/>
    </source>
</evidence>
<evidence type="ECO:0000256" key="7">
    <source>
        <dbReference type="RuleBase" id="RU364038"/>
    </source>
</evidence>
<dbReference type="Gene3D" id="3.10.450.70">
    <property type="entry name" value="Disulphide bond isomerase, DsbC/G, N-terminal"/>
    <property type="match status" value="1"/>
</dbReference>
<accession>A0A261U0W1</accession>
<organism evidence="11 12">
    <name type="scientific">Bordetella genomosp. 5</name>
    <dbReference type="NCBI Taxonomy" id="1395608"/>
    <lineage>
        <taxon>Bacteria</taxon>
        <taxon>Pseudomonadati</taxon>
        <taxon>Pseudomonadota</taxon>
        <taxon>Betaproteobacteria</taxon>
        <taxon>Burkholderiales</taxon>
        <taxon>Alcaligenaceae</taxon>
        <taxon>Bordetella</taxon>
    </lineage>
</organism>
<dbReference type="GO" id="GO:0042597">
    <property type="term" value="C:periplasmic space"/>
    <property type="evidence" value="ECO:0007669"/>
    <property type="project" value="UniProtKB-SubCell"/>
</dbReference>
<dbReference type="PANTHER" id="PTHR35272">
    <property type="entry name" value="THIOL:DISULFIDE INTERCHANGE PROTEIN DSBC-RELATED"/>
    <property type="match status" value="1"/>
</dbReference>
<dbReference type="RefSeq" id="WP_094798330.1">
    <property type="nucleotide sequence ID" value="NZ_NEVP01000001.1"/>
</dbReference>
<evidence type="ECO:0000313" key="12">
    <source>
        <dbReference type="Proteomes" id="UP000216913"/>
    </source>
</evidence>
<feature type="region of interest" description="Disordered" evidence="8">
    <location>
        <begin position="32"/>
        <end position="63"/>
    </location>
</feature>
<reference evidence="11 12" key="1">
    <citation type="submission" date="2017-05" db="EMBL/GenBank/DDBJ databases">
        <title>Complete and WGS of Bordetella genogroups.</title>
        <authorList>
            <person name="Spilker T."/>
            <person name="LiPuma J."/>
        </authorList>
    </citation>
    <scope>NUCLEOTIDE SEQUENCE [LARGE SCALE GENOMIC DNA]</scope>
    <source>
        <strain evidence="11 12">AU10456</strain>
    </source>
</reference>
<comment type="caution">
    <text evidence="11">The sequence shown here is derived from an EMBL/GenBank/DDBJ whole genome shotgun (WGS) entry which is preliminary data.</text>
</comment>
<dbReference type="InterPro" id="IPR012336">
    <property type="entry name" value="Thioredoxin-like_fold"/>
</dbReference>
<dbReference type="PROSITE" id="PS00194">
    <property type="entry name" value="THIOREDOXIN_1"/>
    <property type="match status" value="1"/>
</dbReference>
<dbReference type="AlphaFoldDB" id="A0A261U0W1"/>
<dbReference type="Pfam" id="PF10411">
    <property type="entry name" value="DsbC_N"/>
    <property type="match status" value="1"/>
</dbReference>
<comment type="subcellular location">
    <subcellularLocation>
        <location evidence="1 7">Periplasm</location>
    </subcellularLocation>
</comment>
<keyword evidence="6 7" id="KW-0676">Redox-active center</keyword>
<dbReference type="CDD" id="cd03020">
    <property type="entry name" value="DsbA_DsbC_DsbG"/>
    <property type="match status" value="1"/>
</dbReference>
<keyword evidence="3 7" id="KW-0732">Signal</keyword>
<comment type="similarity">
    <text evidence="2 7">Belongs to the thioredoxin family. DsbC subfamily.</text>
</comment>
<comment type="function">
    <text evidence="7">Required for disulfide bond formation in some periplasmic proteins. Acts by transferring its disulfide bond to other proteins and is reduced in the process.</text>
</comment>
<keyword evidence="12" id="KW-1185">Reference proteome</keyword>
<sequence length="276" mass="30226">MNIRVSLILAAALACGAAGAQAADKVYSTANPPAPAAGDKVTGTTQMGQPAKPGEKVYNTASVTPPDPVADAVKSRFKERFTNFDVTAVRRTPYGLFEVQLGMDLIYTDEGVNWVMEGPLIDAASRRDVTQERQEQLGQVSFDQLPLDLALKQVRGKGTRKVAIFEDPNCGYCKQLRHTLEDVDDVTIYTFLYPILSPDSTTKVRDVWCASDPAKTWDDWMLRGKRPASVQCDAPVEQMVSLGKQLMVRGTPTLFFADGSRASGALPIEQLQERLK</sequence>
<protein>
    <recommendedName>
        <fullName evidence="7">Thiol:disulfide interchange protein</fullName>
    </recommendedName>
</protein>
<evidence type="ECO:0000256" key="5">
    <source>
        <dbReference type="ARBA" id="ARBA00023157"/>
    </source>
</evidence>
<dbReference type="Proteomes" id="UP000216913">
    <property type="component" value="Unassembled WGS sequence"/>
</dbReference>